<reference evidence="4" key="1">
    <citation type="submission" date="2020-11" db="EMBL/GenBank/DDBJ databases">
        <authorList>
            <person name="Tran Van P."/>
        </authorList>
    </citation>
    <scope>NUCLEOTIDE SEQUENCE</scope>
</reference>
<dbReference type="OrthoDB" id="8182982at2759"/>
<dbReference type="InterPro" id="IPR042097">
    <property type="entry name" value="Aminopeptidase_N-like_N_sf"/>
</dbReference>
<dbReference type="Gene3D" id="2.60.40.1730">
    <property type="entry name" value="tricorn interacting facor f3 domain"/>
    <property type="match status" value="1"/>
</dbReference>
<keyword evidence="5" id="KW-1185">Reference proteome</keyword>
<dbReference type="EMBL" id="OA885028">
    <property type="protein sequence ID" value="CAD7281581.1"/>
    <property type="molecule type" value="Genomic_DNA"/>
</dbReference>
<dbReference type="GO" id="GO:0005737">
    <property type="term" value="C:cytoplasm"/>
    <property type="evidence" value="ECO:0007669"/>
    <property type="project" value="TreeGrafter"/>
</dbReference>
<dbReference type="GO" id="GO:0008270">
    <property type="term" value="F:zinc ion binding"/>
    <property type="evidence" value="ECO:0007669"/>
    <property type="project" value="TreeGrafter"/>
</dbReference>
<dbReference type="AlphaFoldDB" id="A0A7R9BWY0"/>
<accession>A0A7R9BWY0</accession>
<dbReference type="GO" id="GO:0005615">
    <property type="term" value="C:extracellular space"/>
    <property type="evidence" value="ECO:0007669"/>
    <property type="project" value="TreeGrafter"/>
</dbReference>
<dbReference type="EMBL" id="CAJPEX010002991">
    <property type="protein sequence ID" value="CAG0921733.1"/>
    <property type="molecule type" value="Genomic_DNA"/>
</dbReference>
<dbReference type="PANTHER" id="PTHR11533">
    <property type="entry name" value="PROTEASE M1 ZINC METALLOPROTEASE"/>
    <property type="match status" value="1"/>
</dbReference>
<dbReference type="GO" id="GO:0016020">
    <property type="term" value="C:membrane"/>
    <property type="evidence" value="ECO:0007669"/>
    <property type="project" value="TreeGrafter"/>
</dbReference>
<evidence type="ECO:0000256" key="1">
    <source>
        <dbReference type="ARBA" id="ARBA00010136"/>
    </source>
</evidence>
<dbReference type="GO" id="GO:0043171">
    <property type="term" value="P:peptide catabolic process"/>
    <property type="evidence" value="ECO:0007669"/>
    <property type="project" value="TreeGrafter"/>
</dbReference>
<dbReference type="GO" id="GO:0070006">
    <property type="term" value="F:metalloaminopeptidase activity"/>
    <property type="evidence" value="ECO:0007669"/>
    <property type="project" value="TreeGrafter"/>
</dbReference>
<dbReference type="InterPro" id="IPR027268">
    <property type="entry name" value="Peptidase_M4/M1_CTD_sf"/>
</dbReference>
<gene>
    <name evidence="4" type="ORF">NMOB1V02_LOCUS9224</name>
</gene>
<organism evidence="4">
    <name type="scientific">Notodromas monacha</name>
    <dbReference type="NCBI Taxonomy" id="399045"/>
    <lineage>
        <taxon>Eukaryota</taxon>
        <taxon>Metazoa</taxon>
        <taxon>Ecdysozoa</taxon>
        <taxon>Arthropoda</taxon>
        <taxon>Crustacea</taxon>
        <taxon>Oligostraca</taxon>
        <taxon>Ostracoda</taxon>
        <taxon>Podocopa</taxon>
        <taxon>Podocopida</taxon>
        <taxon>Cypridocopina</taxon>
        <taxon>Cypridoidea</taxon>
        <taxon>Cyprididae</taxon>
        <taxon>Notodromas</taxon>
    </lineage>
</organism>
<dbReference type="PANTHER" id="PTHR11533:SF294">
    <property type="entry name" value="THYROTROPIN-RELEASING HORMONE-DEGRADING ECTOENZYME"/>
    <property type="match status" value="1"/>
</dbReference>
<dbReference type="GO" id="GO:0006508">
    <property type="term" value="P:proteolysis"/>
    <property type="evidence" value="ECO:0007669"/>
    <property type="project" value="TreeGrafter"/>
</dbReference>
<dbReference type="InterPro" id="IPR050344">
    <property type="entry name" value="Peptidase_M1_aminopeptidases"/>
</dbReference>
<feature type="domain" description="Aminopeptidase N-like N-terminal" evidence="3">
    <location>
        <begin position="119"/>
        <end position="292"/>
    </location>
</feature>
<sequence>MADRSKSRLRSVRRATSVATKNIDRYLALRAAESSIGFPVGRAVRATAELRKSQDAIVRFASLGFRVVPIGYEFTVLTPLEKNMKRLASMLATKPAPGQAYVYYKTLTMTSAVAQDDRELLVKRTMTIEIMFVSETNVIKLDNADLSIQREKIRLTIPNAKPVIDSIQVSATKILITLVESPPVGTIALLTIPFSAGPISFDLDSQGKFYFLNTIVLPRKDKVPSDKFLPGSKLPFPCFDDPRLRAPLFVTVGRPHGSISISNAPLVATTKMLNQADRNHWSWDTFSLTSPMNVEELTFLVSNNMKVFTPMIQGTSTRLLTEKSKDAAYYEEMIMPYVSEVGRQMELIVKISYAPMPTALVVATAPELAAMIPEYGVAKLGVIYAHPKNFGTKGLKPGSDPLMETYKTVASLARWDAEMWFRCGISGENNATSWLHRSMAHLVSLEVVGSFYGQFSEPKMAPNVHRATYFDIAIHEVGLREDNRVPCDICIWHPHHSWKYEYEIGKGISLLKMLMKIFNDEVFWRAMNQYLTLNWLDTVSGTHEFLKGLHEVVSSTPLVADRIPEKTTIHLLFQEYFKPGERFVPTTAVRATGVVHSAKACPGDPLKAVASTEKKTWNFPIYLNSAKNTKFSAKNIFYWLRNKSSEDLACPADKTDWIIVNPGRVAYARVNYDERNWKLLSKALSSGTTINDRTRACIYSDAMFFYSVNLLKTDIAMTIAELCVTDGSEYCRLVGVMNYDIISSLIPDIAQANIDSLKRVMNEVKSEFEHWLGDTTATQFSFSHLKAD</sequence>
<dbReference type="Proteomes" id="UP000678499">
    <property type="component" value="Unassembled WGS sequence"/>
</dbReference>
<dbReference type="InterPro" id="IPR024571">
    <property type="entry name" value="ERAP1-like_C_dom"/>
</dbReference>
<dbReference type="Gene3D" id="1.10.390.10">
    <property type="entry name" value="Neutral Protease Domain 2"/>
    <property type="match status" value="1"/>
</dbReference>
<protein>
    <recommendedName>
        <fullName evidence="6">Aminopeptidase N</fullName>
    </recommendedName>
</protein>
<evidence type="ECO:0000259" key="2">
    <source>
        <dbReference type="Pfam" id="PF11838"/>
    </source>
</evidence>
<feature type="domain" description="ERAP1-like C-terminal" evidence="2">
    <location>
        <begin position="657"/>
        <end position="730"/>
    </location>
</feature>
<dbReference type="InterPro" id="IPR045357">
    <property type="entry name" value="Aminopeptidase_N-like_N"/>
</dbReference>
<dbReference type="Pfam" id="PF11838">
    <property type="entry name" value="ERAP1_C"/>
    <property type="match status" value="1"/>
</dbReference>
<evidence type="ECO:0008006" key="6">
    <source>
        <dbReference type="Google" id="ProtNLM"/>
    </source>
</evidence>
<comment type="similarity">
    <text evidence="1">Belongs to the peptidase M1 family.</text>
</comment>
<dbReference type="Pfam" id="PF17900">
    <property type="entry name" value="Peptidase_M1_N"/>
    <property type="match status" value="1"/>
</dbReference>
<evidence type="ECO:0000259" key="3">
    <source>
        <dbReference type="Pfam" id="PF17900"/>
    </source>
</evidence>
<evidence type="ECO:0000313" key="4">
    <source>
        <dbReference type="EMBL" id="CAD7281581.1"/>
    </source>
</evidence>
<proteinExistence type="inferred from homology"/>
<name>A0A7R9BWY0_9CRUS</name>
<evidence type="ECO:0000313" key="5">
    <source>
        <dbReference type="Proteomes" id="UP000678499"/>
    </source>
</evidence>
<dbReference type="GO" id="GO:0042277">
    <property type="term" value="F:peptide binding"/>
    <property type="evidence" value="ECO:0007669"/>
    <property type="project" value="TreeGrafter"/>
</dbReference>
<dbReference type="SUPFAM" id="SSF63737">
    <property type="entry name" value="Leukotriene A4 hydrolase N-terminal domain"/>
    <property type="match status" value="1"/>
</dbReference>
<dbReference type="Gene3D" id="2.60.40.1910">
    <property type="match status" value="1"/>
</dbReference>